<protein>
    <recommendedName>
        <fullName evidence="6">GATA-type domain-containing protein</fullName>
    </recommendedName>
</protein>
<dbReference type="EMBL" id="JARTCD010000029">
    <property type="protein sequence ID" value="KAJ8657715.1"/>
    <property type="molecule type" value="Genomic_DNA"/>
</dbReference>
<evidence type="ECO:0000256" key="1">
    <source>
        <dbReference type="ARBA" id="ARBA00022723"/>
    </source>
</evidence>
<dbReference type="GO" id="GO:0008270">
    <property type="term" value="F:zinc ion binding"/>
    <property type="evidence" value="ECO:0007669"/>
    <property type="project" value="UniProtKB-KW"/>
</dbReference>
<feature type="compositionally biased region" description="Polar residues" evidence="5">
    <location>
        <begin position="280"/>
        <end position="293"/>
    </location>
</feature>
<dbReference type="InterPro" id="IPR051140">
    <property type="entry name" value="GATA_TF"/>
</dbReference>
<evidence type="ECO:0000256" key="4">
    <source>
        <dbReference type="PROSITE-ProRule" id="PRU00094"/>
    </source>
</evidence>
<dbReference type="InterPro" id="IPR013088">
    <property type="entry name" value="Znf_NHR/GATA"/>
</dbReference>
<dbReference type="PROSITE" id="PS50114">
    <property type="entry name" value="GATA_ZN_FINGER_2"/>
    <property type="match status" value="1"/>
</dbReference>
<dbReference type="SUPFAM" id="SSF57716">
    <property type="entry name" value="Glucocorticoid receptor-like (DNA-binding domain)"/>
    <property type="match status" value="1"/>
</dbReference>
<name>A0AAD7V2N3_9FUNG</name>
<dbReference type="Pfam" id="PF00320">
    <property type="entry name" value="GATA"/>
    <property type="match status" value="1"/>
</dbReference>
<dbReference type="GeneID" id="83213941"/>
<dbReference type="Gene3D" id="3.30.50.10">
    <property type="entry name" value="Erythroid Transcription Factor GATA-1, subunit A"/>
    <property type="match status" value="1"/>
</dbReference>
<evidence type="ECO:0000259" key="6">
    <source>
        <dbReference type="PROSITE" id="PS50114"/>
    </source>
</evidence>
<dbReference type="RefSeq" id="XP_058342628.1">
    <property type="nucleotide sequence ID" value="XM_058486557.1"/>
</dbReference>
<keyword evidence="1" id="KW-0479">Metal-binding</keyword>
<feature type="region of interest" description="Disordered" evidence="5">
    <location>
        <begin position="1"/>
        <end position="79"/>
    </location>
</feature>
<dbReference type="GO" id="GO:0043565">
    <property type="term" value="F:sequence-specific DNA binding"/>
    <property type="evidence" value="ECO:0007669"/>
    <property type="project" value="InterPro"/>
</dbReference>
<dbReference type="InterPro" id="IPR000679">
    <property type="entry name" value="Znf_GATA"/>
</dbReference>
<comment type="caution">
    <text evidence="7">The sequence shown here is derived from an EMBL/GenBank/DDBJ whole genome shotgun (WGS) entry which is preliminary data.</text>
</comment>
<dbReference type="CDD" id="cd00202">
    <property type="entry name" value="ZnF_GATA"/>
    <property type="match status" value="1"/>
</dbReference>
<keyword evidence="8" id="KW-1185">Reference proteome</keyword>
<feature type="region of interest" description="Disordered" evidence="5">
    <location>
        <begin position="230"/>
        <end position="293"/>
    </location>
</feature>
<feature type="compositionally biased region" description="Low complexity" evidence="5">
    <location>
        <begin position="43"/>
        <end position="62"/>
    </location>
</feature>
<evidence type="ECO:0000256" key="3">
    <source>
        <dbReference type="ARBA" id="ARBA00022833"/>
    </source>
</evidence>
<evidence type="ECO:0000256" key="5">
    <source>
        <dbReference type="SAM" id="MobiDB-lite"/>
    </source>
</evidence>
<keyword evidence="3" id="KW-0862">Zinc</keyword>
<reference evidence="7 8" key="1">
    <citation type="submission" date="2023-03" db="EMBL/GenBank/DDBJ databases">
        <title>Genome sequence of Lichtheimia ornata CBS 291.66.</title>
        <authorList>
            <person name="Mohabir J.T."/>
            <person name="Shea T.P."/>
            <person name="Kurbessoian T."/>
            <person name="Berby B."/>
            <person name="Fontaine J."/>
            <person name="Livny J."/>
            <person name="Gnirke A."/>
            <person name="Stajich J.E."/>
            <person name="Cuomo C.A."/>
        </authorList>
    </citation>
    <scope>NUCLEOTIDE SEQUENCE [LARGE SCALE GENOMIC DNA]</scope>
    <source>
        <strain evidence="7">CBS 291.66</strain>
    </source>
</reference>
<evidence type="ECO:0000313" key="7">
    <source>
        <dbReference type="EMBL" id="KAJ8657715.1"/>
    </source>
</evidence>
<dbReference type="Proteomes" id="UP001234581">
    <property type="component" value="Unassembled WGS sequence"/>
</dbReference>
<keyword evidence="2 4" id="KW-0863">Zinc-finger</keyword>
<gene>
    <name evidence="7" type="ORF">O0I10_006530</name>
</gene>
<dbReference type="AlphaFoldDB" id="A0AAD7V2N3"/>
<dbReference type="PANTHER" id="PTHR45658">
    <property type="entry name" value="GATA TRANSCRIPTION FACTOR"/>
    <property type="match status" value="1"/>
</dbReference>
<proteinExistence type="predicted"/>
<dbReference type="GO" id="GO:0006355">
    <property type="term" value="P:regulation of DNA-templated transcription"/>
    <property type="evidence" value="ECO:0007669"/>
    <property type="project" value="InterPro"/>
</dbReference>
<organism evidence="7 8">
    <name type="scientific">Lichtheimia ornata</name>
    <dbReference type="NCBI Taxonomy" id="688661"/>
    <lineage>
        <taxon>Eukaryota</taxon>
        <taxon>Fungi</taxon>
        <taxon>Fungi incertae sedis</taxon>
        <taxon>Mucoromycota</taxon>
        <taxon>Mucoromycotina</taxon>
        <taxon>Mucoromycetes</taxon>
        <taxon>Mucorales</taxon>
        <taxon>Lichtheimiaceae</taxon>
        <taxon>Lichtheimia</taxon>
    </lineage>
</organism>
<accession>A0AAD7V2N3</accession>
<feature type="domain" description="GATA-type" evidence="6">
    <location>
        <begin position="180"/>
        <end position="210"/>
    </location>
</feature>
<dbReference type="SMART" id="SM00401">
    <property type="entry name" value="ZnF_GATA"/>
    <property type="match status" value="1"/>
</dbReference>
<evidence type="ECO:0000313" key="8">
    <source>
        <dbReference type="Proteomes" id="UP001234581"/>
    </source>
</evidence>
<sequence length="293" mass="32814">MSGQSQQHRLPSIRDLQASSGSTPHHHASNIILPPLTPPVIDSQQQQQQQQQPSSSSTMQQHHPPRPPQPPPQRTQRPAEVDLSEAIETCYMLCQQIEKLQDEWPNRDIQEQLDDLHKTSVDLLQLIREPTPIIGDVSKPEYAMIRRARNLQEGMGMTYRRRTKKTTQVPKIIVDLVLGRCHSCNTTETPEWRRGPDGARTLCNACGLHYSKLLRRGSMTVQRMQSSIPPRVIDFPQGSSSSSPSESGTVTRILPQPMGIGIGYNTAQPPPIPSLLGPHSDSSTMEQMSMDYQ</sequence>
<dbReference type="PROSITE" id="PS00344">
    <property type="entry name" value="GATA_ZN_FINGER_1"/>
    <property type="match status" value="1"/>
</dbReference>
<evidence type="ECO:0000256" key="2">
    <source>
        <dbReference type="ARBA" id="ARBA00022771"/>
    </source>
</evidence>